<evidence type="ECO:0000256" key="4">
    <source>
        <dbReference type="ARBA" id="ARBA00023125"/>
    </source>
</evidence>
<dbReference type="GO" id="GO:0016987">
    <property type="term" value="F:sigma factor activity"/>
    <property type="evidence" value="ECO:0007669"/>
    <property type="project" value="UniProtKB-KW"/>
</dbReference>
<dbReference type="Pfam" id="PF04542">
    <property type="entry name" value="Sigma70_r2"/>
    <property type="match status" value="1"/>
</dbReference>
<dbReference type="Proteomes" id="UP001204144">
    <property type="component" value="Unassembled WGS sequence"/>
</dbReference>
<evidence type="ECO:0000256" key="1">
    <source>
        <dbReference type="ARBA" id="ARBA00010641"/>
    </source>
</evidence>
<dbReference type="PANTHER" id="PTHR43133">
    <property type="entry name" value="RNA POLYMERASE ECF-TYPE SIGMA FACTO"/>
    <property type="match status" value="1"/>
</dbReference>
<dbReference type="Gene3D" id="1.10.1740.10">
    <property type="match status" value="1"/>
</dbReference>
<evidence type="ECO:0000256" key="2">
    <source>
        <dbReference type="ARBA" id="ARBA00023015"/>
    </source>
</evidence>
<organism evidence="8 9">
    <name type="scientific">Lacihabitans soyangensis</name>
    <dbReference type="NCBI Taxonomy" id="869394"/>
    <lineage>
        <taxon>Bacteria</taxon>
        <taxon>Pseudomonadati</taxon>
        <taxon>Bacteroidota</taxon>
        <taxon>Cytophagia</taxon>
        <taxon>Cytophagales</taxon>
        <taxon>Leadbetterellaceae</taxon>
        <taxon>Lacihabitans</taxon>
    </lineage>
</organism>
<dbReference type="GO" id="GO:0006352">
    <property type="term" value="P:DNA-templated transcription initiation"/>
    <property type="evidence" value="ECO:0007669"/>
    <property type="project" value="InterPro"/>
</dbReference>
<evidence type="ECO:0000256" key="3">
    <source>
        <dbReference type="ARBA" id="ARBA00023082"/>
    </source>
</evidence>
<dbReference type="InterPro" id="IPR014284">
    <property type="entry name" value="RNA_pol_sigma-70_dom"/>
</dbReference>
<dbReference type="GO" id="GO:0003677">
    <property type="term" value="F:DNA binding"/>
    <property type="evidence" value="ECO:0007669"/>
    <property type="project" value="UniProtKB-KW"/>
</dbReference>
<gene>
    <name evidence="8" type="ORF">EGI31_02920</name>
</gene>
<dbReference type="CDD" id="cd06171">
    <property type="entry name" value="Sigma70_r4"/>
    <property type="match status" value="1"/>
</dbReference>
<dbReference type="SUPFAM" id="SSF88946">
    <property type="entry name" value="Sigma2 domain of RNA polymerase sigma factors"/>
    <property type="match status" value="1"/>
</dbReference>
<keyword evidence="3" id="KW-0731">Sigma factor</keyword>
<dbReference type="InterPro" id="IPR013325">
    <property type="entry name" value="RNA_pol_sigma_r2"/>
</dbReference>
<protein>
    <submittedName>
        <fullName evidence="8">RNA polymerase sigma factor</fullName>
    </submittedName>
</protein>
<evidence type="ECO:0000259" key="7">
    <source>
        <dbReference type="Pfam" id="PF04545"/>
    </source>
</evidence>
<dbReference type="Pfam" id="PF04545">
    <property type="entry name" value="Sigma70_r4"/>
    <property type="match status" value="1"/>
</dbReference>
<accession>A0AAE3GZ28</accession>
<dbReference type="InterPro" id="IPR036388">
    <property type="entry name" value="WH-like_DNA-bd_sf"/>
</dbReference>
<dbReference type="InterPro" id="IPR013324">
    <property type="entry name" value="RNA_pol_sigma_r3/r4-like"/>
</dbReference>
<comment type="caution">
    <text evidence="8">The sequence shown here is derived from an EMBL/GenBank/DDBJ whole genome shotgun (WGS) entry which is preliminary data.</text>
</comment>
<keyword evidence="9" id="KW-1185">Reference proteome</keyword>
<dbReference type="InterPro" id="IPR007627">
    <property type="entry name" value="RNA_pol_sigma70_r2"/>
</dbReference>
<evidence type="ECO:0000313" key="8">
    <source>
        <dbReference type="EMBL" id="MCP9761893.1"/>
    </source>
</evidence>
<dbReference type="SUPFAM" id="SSF88659">
    <property type="entry name" value="Sigma3 and sigma4 domains of RNA polymerase sigma factors"/>
    <property type="match status" value="1"/>
</dbReference>
<dbReference type="PANTHER" id="PTHR43133:SF62">
    <property type="entry name" value="RNA POLYMERASE SIGMA FACTOR SIGZ"/>
    <property type="match status" value="1"/>
</dbReference>
<name>A0AAE3GZ28_9BACT</name>
<keyword evidence="2" id="KW-0805">Transcription regulation</keyword>
<proteinExistence type="inferred from homology"/>
<dbReference type="Gene3D" id="1.10.10.10">
    <property type="entry name" value="Winged helix-like DNA-binding domain superfamily/Winged helix DNA-binding domain"/>
    <property type="match status" value="1"/>
</dbReference>
<sequence>MLTTQISEEELVRSLKQNSQKAFEYLYDNYSGSLMGVIVKIIKDTEKSEDILQDAFLKIWRKIGDYDPSKGRLFTWMVNIARNTAIDQFRKDKNIWLEDIDESIGAVDRKASFQPEMSLFDIKGLTDKLKTDRKVLIDMVYFQGYTQEEAADILQIPLGTAKSRIRTALQDLKTIFKI</sequence>
<dbReference type="InterPro" id="IPR039425">
    <property type="entry name" value="RNA_pol_sigma-70-like"/>
</dbReference>
<feature type="domain" description="RNA polymerase sigma-70 region 4" evidence="7">
    <location>
        <begin position="129"/>
        <end position="173"/>
    </location>
</feature>
<evidence type="ECO:0000259" key="6">
    <source>
        <dbReference type="Pfam" id="PF04542"/>
    </source>
</evidence>
<reference evidence="8 9" key="1">
    <citation type="submission" date="2018-11" db="EMBL/GenBank/DDBJ databases">
        <title>Novel bacteria species description.</title>
        <authorList>
            <person name="Han J.-H."/>
        </authorList>
    </citation>
    <scope>NUCLEOTIDE SEQUENCE [LARGE SCALE GENOMIC DNA]</scope>
    <source>
        <strain evidence="8 9">KCTC23259</strain>
    </source>
</reference>
<dbReference type="AlphaFoldDB" id="A0AAE3GZ28"/>
<dbReference type="NCBIfam" id="TIGR02937">
    <property type="entry name" value="sigma70-ECF"/>
    <property type="match status" value="1"/>
</dbReference>
<comment type="similarity">
    <text evidence="1">Belongs to the sigma-70 factor family. ECF subfamily.</text>
</comment>
<keyword evidence="4" id="KW-0238">DNA-binding</keyword>
<dbReference type="EMBL" id="RJUF01000004">
    <property type="protein sequence ID" value="MCP9761893.1"/>
    <property type="molecule type" value="Genomic_DNA"/>
</dbReference>
<evidence type="ECO:0000256" key="5">
    <source>
        <dbReference type="ARBA" id="ARBA00023163"/>
    </source>
</evidence>
<evidence type="ECO:0000313" key="9">
    <source>
        <dbReference type="Proteomes" id="UP001204144"/>
    </source>
</evidence>
<feature type="domain" description="RNA polymerase sigma-70 region 2" evidence="6">
    <location>
        <begin position="26"/>
        <end position="93"/>
    </location>
</feature>
<keyword evidence="5" id="KW-0804">Transcription</keyword>
<dbReference type="InterPro" id="IPR007630">
    <property type="entry name" value="RNA_pol_sigma70_r4"/>
</dbReference>